<sequence>MKKNLLLAASLFLGFFANAQEVTVPLGPGYANQVFYKFSTNTQTSVPKTSWDLAFQNVAGQQAMGTVRINDGRGITAFEVSATPADYATVDVTAQTGWVQLTNSDTDWADGALSSGSATYGWGEYNSITHHVEGTVVFVLKYSETLYKKVFISDYFGGFTFKYATWDGTAWSADTETTVANTSGSTTTFNFYSLDTNAPVTVAPVDAAWDMVFTQYTTNLGTVEAPMPYSVTGTLHNSTQVTVAETDQTGTAEPSLPADAAYSEAINTIGYDWKSFTNGAYVLPTNKTYYLKNIADGTIHRLYFTSFAGSSTGELTFNAEDVTPTTGLEDVNGNITFGVYPNPSQDGNITLMYDLKNNVSEANTVSVFSVTGAKVYETQITNNSGFYTKDLNLSALNSGIYILKLQAGSVTKTQKLVIK</sequence>
<keyword evidence="5" id="KW-1185">Reference proteome</keyword>
<accession>A0A552V2M2</accession>
<evidence type="ECO:0000259" key="3">
    <source>
        <dbReference type="Pfam" id="PF18962"/>
    </source>
</evidence>
<proteinExistence type="predicted"/>
<feature type="domain" description="Secretion system C-terminal sorting" evidence="3">
    <location>
        <begin position="339"/>
        <end position="418"/>
    </location>
</feature>
<evidence type="ECO:0000256" key="1">
    <source>
        <dbReference type="ARBA" id="ARBA00022729"/>
    </source>
</evidence>
<feature type="signal peptide" evidence="2">
    <location>
        <begin position="1"/>
        <end position="19"/>
    </location>
</feature>
<keyword evidence="1 2" id="KW-0732">Signal</keyword>
<dbReference type="Proteomes" id="UP000320643">
    <property type="component" value="Unassembled WGS sequence"/>
</dbReference>
<dbReference type="OrthoDB" id="629570at2"/>
<organism evidence="4 5">
    <name type="scientific">Flavobacterium zepuense</name>
    <dbReference type="NCBI Taxonomy" id="2593302"/>
    <lineage>
        <taxon>Bacteria</taxon>
        <taxon>Pseudomonadati</taxon>
        <taxon>Bacteroidota</taxon>
        <taxon>Flavobacteriia</taxon>
        <taxon>Flavobacteriales</taxon>
        <taxon>Flavobacteriaceae</taxon>
        <taxon>Flavobacterium</taxon>
    </lineage>
</organism>
<evidence type="ECO:0000313" key="5">
    <source>
        <dbReference type="Proteomes" id="UP000320643"/>
    </source>
</evidence>
<dbReference type="Pfam" id="PF18962">
    <property type="entry name" value="Por_Secre_tail"/>
    <property type="match status" value="1"/>
</dbReference>
<dbReference type="EMBL" id="VJVZ01000005">
    <property type="protein sequence ID" value="TRW24722.1"/>
    <property type="molecule type" value="Genomic_DNA"/>
</dbReference>
<evidence type="ECO:0000313" key="4">
    <source>
        <dbReference type="EMBL" id="TRW24722.1"/>
    </source>
</evidence>
<protein>
    <submittedName>
        <fullName evidence="4">T9SS type A sorting domain-containing protein</fullName>
    </submittedName>
</protein>
<dbReference type="RefSeq" id="WP_143373126.1">
    <property type="nucleotide sequence ID" value="NZ_VJVZ01000005.1"/>
</dbReference>
<dbReference type="AlphaFoldDB" id="A0A552V2M2"/>
<gene>
    <name evidence="4" type="ORF">FMM05_09455</name>
</gene>
<reference evidence="4 5" key="1">
    <citation type="submission" date="2019-07" db="EMBL/GenBank/DDBJ databases">
        <title>Flavobacterium sp. nov., isolated from glacier ice.</title>
        <authorList>
            <person name="Liu Q."/>
            <person name="Xin Y.-H."/>
        </authorList>
    </citation>
    <scope>NUCLEOTIDE SEQUENCE [LARGE SCALE GENOMIC DNA]</scope>
    <source>
        <strain evidence="4 5">ZT4R6</strain>
    </source>
</reference>
<comment type="caution">
    <text evidence="4">The sequence shown here is derived from an EMBL/GenBank/DDBJ whole genome shotgun (WGS) entry which is preliminary data.</text>
</comment>
<dbReference type="NCBIfam" id="TIGR04183">
    <property type="entry name" value="Por_Secre_tail"/>
    <property type="match status" value="1"/>
</dbReference>
<dbReference type="InterPro" id="IPR026444">
    <property type="entry name" value="Secre_tail"/>
</dbReference>
<feature type="chain" id="PRO_5021934157" evidence="2">
    <location>
        <begin position="20"/>
        <end position="419"/>
    </location>
</feature>
<name>A0A552V2M2_9FLAO</name>
<evidence type="ECO:0000256" key="2">
    <source>
        <dbReference type="SAM" id="SignalP"/>
    </source>
</evidence>